<dbReference type="NCBIfam" id="TIGR01709">
    <property type="entry name" value="typeII_sec_gspL"/>
    <property type="match status" value="1"/>
</dbReference>
<dbReference type="EMBL" id="CP038148">
    <property type="protein sequence ID" value="QBQ96221.1"/>
    <property type="molecule type" value="Genomic_DNA"/>
</dbReference>
<evidence type="ECO:0000256" key="7">
    <source>
        <dbReference type="ARBA" id="ARBA00022927"/>
    </source>
</evidence>
<protein>
    <submittedName>
        <fullName evidence="13">Type II secretion system protein GspL</fullName>
    </submittedName>
</protein>
<evidence type="ECO:0000256" key="10">
    <source>
        <dbReference type="SAM" id="Phobius"/>
    </source>
</evidence>
<evidence type="ECO:0000313" key="14">
    <source>
        <dbReference type="Proteomes" id="UP000295727"/>
    </source>
</evidence>
<keyword evidence="9 10" id="KW-0472">Membrane</keyword>
<keyword evidence="4" id="KW-1003">Cell membrane</keyword>
<dbReference type="OrthoDB" id="8557903at2"/>
<evidence type="ECO:0000256" key="6">
    <source>
        <dbReference type="ARBA" id="ARBA00022692"/>
    </source>
</evidence>
<dbReference type="InterPro" id="IPR024230">
    <property type="entry name" value="GspL_cyto_dom"/>
</dbReference>
<feature type="domain" description="GspL periplasmic" evidence="12">
    <location>
        <begin position="320"/>
        <end position="441"/>
    </location>
</feature>
<keyword evidence="8 10" id="KW-1133">Transmembrane helix</keyword>
<dbReference type="KEGG" id="ppai:E1956_02905"/>
<dbReference type="InterPro" id="IPR025691">
    <property type="entry name" value="GspL_pp_dom"/>
</dbReference>
<dbReference type="Pfam" id="PF12693">
    <property type="entry name" value="GspL_C"/>
    <property type="match status" value="1"/>
</dbReference>
<dbReference type="Proteomes" id="UP000295727">
    <property type="component" value="Chromosome 1"/>
</dbReference>
<dbReference type="GO" id="GO:0009276">
    <property type="term" value="C:Gram-negative-bacterium-type cell wall"/>
    <property type="evidence" value="ECO:0007669"/>
    <property type="project" value="InterPro"/>
</dbReference>
<evidence type="ECO:0000256" key="4">
    <source>
        <dbReference type="ARBA" id="ARBA00022475"/>
    </source>
</evidence>
<organism evidence="13 14">
    <name type="scientific">Paraburkholderia pallida</name>
    <dbReference type="NCBI Taxonomy" id="2547399"/>
    <lineage>
        <taxon>Bacteria</taxon>
        <taxon>Pseudomonadati</taxon>
        <taxon>Pseudomonadota</taxon>
        <taxon>Betaproteobacteria</taxon>
        <taxon>Burkholderiales</taxon>
        <taxon>Burkholderiaceae</taxon>
        <taxon>Paraburkholderia</taxon>
    </lineage>
</organism>
<keyword evidence="6 10" id="KW-0812">Transmembrane</keyword>
<keyword evidence="3" id="KW-0813">Transport</keyword>
<dbReference type="InterPro" id="IPR043129">
    <property type="entry name" value="ATPase_NBD"/>
</dbReference>
<evidence type="ECO:0000256" key="5">
    <source>
        <dbReference type="ARBA" id="ARBA00022519"/>
    </source>
</evidence>
<keyword evidence="14" id="KW-1185">Reference proteome</keyword>
<evidence type="ECO:0000256" key="9">
    <source>
        <dbReference type="ARBA" id="ARBA00023136"/>
    </source>
</evidence>
<dbReference type="Gene3D" id="3.30.420.380">
    <property type="match status" value="1"/>
</dbReference>
<comment type="similarity">
    <text evidence="2">Belongs to the GSP L family.</text>
</comment>
<dbReference type="GO" id="GO:0015628">
    <property type="term" value="P:protein secretion by the type II secretion system"/>
    <property type="evidence" value="ECO:0007669"/>
    <property type="project" value="InterPro"/>
</dbReference>
<proteinExistence type="inferred from homology"/>
<evidence type="ECO:0000313" key="13">
    <source>
        <dbReference type="EMBL" id="QBQ96221.1"/>
    </source>
</evidence>
<sequence length="469" mass="48749">MSTLIVLMPPRDPAVHSQEWQLPELPFVLLDKAGQTQRAGRAALGLLPKASATVLLIAARDLLTVAATVPPLKGPRLRQALPNVVEDHLIQDPQTCHLALDPARLPDGKQTVAAMDRGWFRFLVEAFTGTGHRNLRAVPVACCLPVPVVQGEAGAAPAAATQPGAATADAHAGESAAPAEAAGSASVPVTACVFGPVMSTAPALLPDMATSTASAAATALGALLELTIVRGPSAEGFAVPATSLAATVEALAGDASVTRYVLTGVPGEPSSAAEKAALAATLPGAQPLGFETLAKRSLACKFDLCQFEFAVQPWRLDRATLRRLRVPIALVVASLVVAIVGANVQWLMLARQRDAINTQMTELLLNAFPKTTVVLDPAGQMSRQLSQLRVAAGEPSPDDFLVLADGLARSLGPVPLNGIAALDYHDRRLDVTFKPGVNVDADLNKRLARNGLAGTQDSSSGKWTIRSAS</sequence>
<evidence type="ECO:0000259" key="12">
    <source>
        <dbReference type="Pfam" id="PF12693"/>
    </source>
</evidence>
<comment type="subcellular location">
    <subcellularLocation>
        <location evidence="1">Cell inner membrane</location>
        <topology evidence="1">Single-pass membrane protein</topology>
    </subcellularLocation>
</comment>
<gene>
    <name evidence="13" type="primary">gspL</name>
    <name evidence="13" type="ORF">E1956_02905</name>
</gene>
<dbReference type="GO" id="GO:0015627">
    <property type="term" value="C:type II protein secretion system complex"/>
    <property type="evidence" value="ECO:0007669"/>
    <property type="project" value="InterPro"/>
</dbReference>
<evidence type="ECO:0000256" key="1">
    <source>
        <dbReference type="ARBA" id="ARBA00004377"/>
    </source>
</evidence>
<dbReference type="RefSeq" id="WP_134747227.1">
    <property type="nucleotide sequence ID" value="NZ_CP038148.1"/>
</dbReference>
<evidence type="ECO:0000256" key="2">
    <source>
        <dbReference type="ARBA" id="ARBA00005318"/>
    </source>
</evidence>
<dbReference type="AlphaFoldDB" id="A0A4P7CPV9"/>
<evidence type="ECO:0000256" key="8">
    <source>
        <dbReference type="ARBA" id="ARBA00022989"/>
    </source>
</evidence>
<keyword evidence="7" id="KW-0653">Protein transport</keyword>
<keyword evidence="5" id="KW-0997">Cell inner membrane</keyword>
<evidence type="ECO:0000256" key="3">
    <source>
        <dbReference type="ARBA" id="ARBA00022448"/>
    </source>
</evidence>
<dbReference type="InterPro" id="IPR007812">
    <property type="entry name" value="T2SS_protein-GspL"/>
</dbReference>
<evidence type="ECO:0000259" key="11">
    <source>
        <dbReference type="Pfam" id="PF05134"/>
    </source>
</evidence>
<name>A0A4P7CPV9_9BURK</name>
<feature type="domain" description="GspL cytoplasmic actin-ATPase-like" evidence="11">
    <location>
        <begin position="36"/>
        <end position="147"/>
    </location>
</feature>
<dbReference type="GO" id="GO:0005886">
    <property type="term" value="C:plasma membrane"/>
    <property type="evidence" value="ECO:0007669"/>
    <property type="project" value="UniProtKB-SubCell"/>
</dbReference>
<accession>A0A4P7CPV9</accession>
<dbReference type="Pfam" id="PF05134">
    <property type="entry name" value="T2SSL"/>
    <property type="match status" value="1"/>
</dbReference>
<feature type="transmembrane region" description="Helical" evidence="10">
    <location>
        <begin position="328"/>
        <end position="350"/>
    </location>
</feature>
<dbReference type="SUPFAM" id="SSF53067">
    <property type="entry name" value="Actin-like ATPase domain"/>
    <property type="match status" value="1"/>
</dbReference>
<reference evidence="13 14" key="1">
    <citation type="submission" date="2019-03" db="EMBL/GenBank/DDBJ databases">
        <title>Paraburkholderia sp. 7MH5, isolated from subtropical forest soil.</title>
        <authorList>
            <person name="Gao Z.-H."/>
            <person name="Qiu L.-H."/>
        </authorList>
    </citation>
    <scope>NUCLEOTIDE SEQUENCE [LARGE SCALE GENOMIC DNA]</scope>
    <source>
        <strain evidence="13 14">7MH5</strain>
    </source>
</reference>